<keyword evidence="3" id="KW-1185">Reference proteome</keyword>
<feature type="region of interest" description="Disordered" evidence="1">
    <location>
        <begin position="161"/>
        <end position="250"/>
    </location>
</feature>
<feature type="compositionally biased region" description="Basic residues" evidence="1">
    <location>
        <begin position="553"/>
        <end position="562"/>
    </location>
</feature>
<reference evidence="3" key="2">
    <citation type="submission" date="2013-12" db="EMBL/GenBank/DDBJ databases">
        <title>Evolution of pathogenesis and genome organization in the Tremellales.</title>
        <authorList>
            <person name="Cuomo C."/>
            <person name="Litvintseva A."/>
            <person name="Heitman J."/>
            <person name="Chen Y."/>
            <person name="Sun S."/>
            <person name="Springer D."/>
            <person name="Dromer F."/>
            <person name="Young S."/>
            <person name="Zeng Q."/>
            <person name="Chapman S."/>
            <person name="Gujja S."/>
            <person name="Saif S."/>
            <person name="Birren B."/>
        </authorList>
    </citation>
    <scope>NUCLEOTIDE SEQUENCE [LARGE SCALE GENOMIC DNA]</scope>
    <source>
        <strain evidence="3">CBS 10435</strain>
    </source>
</reference>
<feature type="region of interest" description="Disordered" evidence="1">
    <location>
        <begin position="436"/>
        <end position="482"/>
    </location>
</feature>
<feature type="compositionally biased region" description="Low complexity" evidence="1">
    <location>
        <begin position="444"/>
        <end position="478"/>
    </location>
</feature>
<sequence>MAQTISFQPSHPLNFYCPSSPDPTPLRLLAFSVAEAALQPDPNSPSFNIAMGKMPTPLEMESWTHQPSVKPWERRVSQPQTQARKSLWDVVDRAKGRRVQERPSPASSESTLPQSPPVSPSSYNFVLPPNSPLAASVAADNSPSKKSEASSAMPRTDYFPLFTQSAHPYPSKTTFSGLDQSRPPPEFVPRLSAVEFSAKSKKTSSVAAKHGRTKSDIGSGSPSSDSSEITSEEKAKARSKLPSVPSRLPSLAQIQARISTDHKRCSSAGSPSRIRTVPRIDSQESIEVIKTPTEESPRREARIVLASILSNRRPATPPTEPLTTPVKEARLAPFLRERTSGRLSGSGLGGKARPMSMPPMSLGELPSFEAIAATFNSSKSKPSLRVTPPKQRSTSFTSGTGAGNVPSPTKGASSRFSAHGMVTPTESRFRINSLDSYCTPTKQASPSPRRAFSSPSPASPTESIRSSFSNLSGSPSLSVPMITCTPAPQTILKNGVEQDSDEEGEVDVVVLFEGDSFDNDVESDFGSEADTGAASEQEEEMKEREKRAEAMKKRLMLRRRSD</sequence>
<organism evidence="2 3">
    <name type="scientific">Kwoniella mangroviensis CBS 10435</name>
    <dbReference type="NCBI Taxonomy" id="1331196"/>
    <lineage>
        <taxon>Eukaryota</taxon>
        <taxon>Fungi</taxon>
        <taxon>Dikarya</taxon>
        <taxon>Basidiomycota</taxon>
        <taxon>Agaricomycotina</taxon>
        <taxon>Tremellomycetes</taxon>
        <taxon>Tremellales</taxon>
        <taxon>Cryptococcaceae</taxon>
        <taxon>Kwoniella</taxon>
    </lineage>
</organism>
<proteinExistence type="predicted"/>
<feature type="region of interest" description="Disordered" evidence="1">
    <location>
        <begin position="62"/>
        <end position="126"/>
    </location>
</feature>
<feature type="region of interest" description="Disordered" evidence="1">
    <location>
        <begin position="517"/>
        <end position="562"/>
    </location>
</feature>
<evidence type="ECO:0000313" key="2">
    <source>
        <dbReference type="EMBL" id="OCF57125.1"/>
    </source>
</evidence>
<dbReference type="OrthoDB" id="2573545at2759"/>
<accession>A0A1B9INH5</accession>
<feature type="compositionally biased region" description="Basic and acidic residues" evidence="1">
    <location>
        <begin position="86"/>
        <end position="101"/>
    </location>
</feature>
<dbReference type="Proteomes" id="UP000092583">
    <property type="component" value="Unassembled WGS sequence"/>
</dbReference>
<feature type="compositionally biased region" description="Basic and acidic residues" evidence="1">
    <location>
        <begin position="541"/>
        <end position="552"/>
    </location>
</feature>
<protein>
    <submittedName>
        <fullName evidence="2">Uncharacterized protein</fullName>
    </submittedName>
</protein>
<feature type="compositionally biased region" description="Acidic residues" evidence="1">
    <location>
        <begin position="517"/>
        <end position="527"/>
    </location>
</feature>
<reference evidence="2 3" key="1">
    <citation type="submission" date="2013-07" db="EMBL/GenBank/DDBJ databases">
        <title>The Genome Sequence of Kwoniella mangroviensis CBS10435.</title>
        <authorList>
            <consortium name="The Broad Institute Genome Sequencing Platform"/>
            <person name="Cuomo C."/>
            <person name="Litvintseva A."/>
            <person name="Chen Y."/>
            <person name="Heitman J."/>
            <person name="Sun S."/>
            <person name="Springer D."/>
            <person name="Dromer F."/>
            <person name="Young S.K."/>
            <person name="Zeng Q."/>
            <person name="Gargeya S."/>
            <person name="Fitzgerald M."/>
            <person name="Abouelleil A."/>
            <person name="Alvarado L."/>
            <person name="Berlin A.M."/>
            <person name="Chapman S.B."/>
            <person name="Dewar J."/>
            <person name="Goldberg J."/>
            <person name="Griggs A."/>
            <person name="Gujja S."/>
            <person name="Hansen M."/>
            <person name="Howarth C."/>
            <person name="Imamovic A."/>
            <person name="Larimer J."/>
            <person name="McCowan C."/>
            <person name="Murphy C."/>
            <person name="Pearson M."/>
            <person name="Priest M."/>
            <person name="Roberts A."/>
            <person name="Saif S."/>
            <person name="Shea T."/>
            <person name="Sykes S."/>
            <person name="Wortman J."/>
            <person name="Nusbaum C."/>
            <person name="Birren B."/>
        </authorList>
    </citation>
    <scope>NUCLEOTIDE SEQUENCE [LARGE SCALE GENOMIC DNA]</scope>
    <source>
        <strain evidence="2 3">CBS 10435</strain>
    </source>
</reference>
<feature type="compositionally biased region" description="Polar residues" evidence="1">
    <location>
        <begin position="390"/>
        <end position="399"/>
    </location>
</feature>
<dbReference type="EMBL" id="KI669464">
    <property type="protein sequence ID" value="OCF57125.1"/>
    <property type="molecule type" value="Genomic_DNA"/>
</dbReference>
<name>A0A1B9INH5_9TREE</name>
<evidence type="ECO:0000313" key="3">
    <source>
        <dbReference type="Proteomes" id="UP000092583"/>
    </source>
</evidence>
<feature type="region of interest" description="Disordered" evidence="1">
    <location>
        <begin position="340"/>
        <end position="363"/>
    </location>
</feature>
<dbReference type="AlphaFoldDB" id="A0A1B9INH5"/>
<gene>
    <name evidence="2" type="ORF">L486_05984</name>
</gene>
<feature type="region of interest" description="Disordered" evidence="1">
    <location>
        <begin position="378"/>
        <end position="424"/>
    </location>
</feature>
<evidence type="ECO:0000256" key="1">
    <source>
        <dbReference type="SAM" id="MobiDB-lite"/>
    </source>
</evidence>
<feature type="compositionally biased region" description="Polar residues" evidence="1">
    <location>
        <begin position="406"/>
        <end position="416"/>
    </location>
</feature>
<feature type="compositionally biased region" description="Low complexity" evidence="1">
    <location>
        <begin position="216"/>
        <end position="229"/>
    </location>
</feature>
<feature type="compositionally biased region" description="Polar residues" evidence="1">
    <location>
        <begin position="162"/>
        <end position="179"/>
    </location>
</feature>